<name>A0ABY7EEG7_MYAAR</name>
<dbReference type="PANTHER" id="PTHR23121">
    <property type="entry name" value="SODIUM-DEPENDENT GLUCOSE TRANSPORTER 1"/>
    <property type="match status" value="1"/>
</dbReference>
<evidence type="ECO:0000256" key="3">
    <source>
        <dbReference type="ARBA" id="ARBA00023136"/>
    </source>
</evidence>
<feature type="transmembrane region" description="Helical" evidence="4">
    <location>
        <begin position="161"/>
        <end position="180"/>
    </location>
</feature>
<feature type="transmembrane region" description="Helical" evidence="4">
    <location>
        <begin position="57"/>
        <end position="79"/>
    </location>
</feature>
<evidence type="ECO:0000256" key="1">
    <source>
        <dbReference type="ARBA" id="ARBA00022692"/>
    </source>
</evidence>
<accession>A0ABY7EEG7</accession>
<feature type="transmembrane region" description="Helical" evidence="4">
    <location>
        <begin position="85"/>
        <end position="107"/>
    </location>
</feature>
<evidence type="ECO:0000256" key="2">
    <source>
        <dbReference type="ARBA" id="ARBA00022989"/>
    </source>
</evidence>
<evidence type="ECO:0000313" key="5">
    <source>
        <dbReference type="EMBL" id="WAR07088.1"/>
    </source>
</evidence>
<evidence type="ECO:0000256" key="4">
    <source>
        <dbReference type="SAM" id="Phobius"/>
    </source>
</evidence>
<feature type="transmembrane region" description="Helical" evidence="4">
    <location>
        <begin position="330"/>
        <end position="352"/>
    </location>
</feature>
<protein>
    <submittedName>
        <fullName evidence="5">MF4B1-like protein</fullName>
    </submittedName>
</protein>
<dbReference type="PANTHER" id="PTHR23121:SF9">
    <property type="entry name" value="SODIUM-DEPENDENT GLUCOSE TRANSPORTER 1"/>
    <property type="match status" value="1"/>
</dbReference>
<keyword evidence="1 4" id="KW-0812">Transmembrane</keyword>
<evidence type="ECO:0000313" key="6">
    <source>
        <dbReference type="Proteomes" id="UP001164746"/>
    </source>
</evidence>
<proteinExistence type="predicted"/>
<feature type="transmembrane region" description="Helical" evidence="4">
    <location>
        <begin position="32"/>
        <end position="50"/>
    </location>
</feature>
<keyword evidence="6" id="KW-1185">Reference proteome</keyword>
<dbReference type="InterPro" id="IPR036259">
    <property type="entry name" value="MFS_trans_sf"/>
</dbReference>
<dbReference type="EMBL" id="CP111017">
    <property type="protein sequence ID" value="WAR07088.1"/>
    <property type="molecule type" value="Genomic_DNA"/>
</dbReference>
<dbReference type="Gene3D" id="1.20.1250.20">
    <property type="entry name" value="MFS general substrate transporter like domains"/>
    <property type="match status" value="2"/>
</dbReference>
<keyword evidence="3 4" id="KW-0472">Membrane</keyword>
<dbReference type="Proteomes" id="UP001164746">
    <property type="component" value="Chromosome 6"/>
</dbReference>
<dbReference type="SUPFAM" id="SSF103473">
    <property type="entry name" value="MFS general substrate transporter"/>
    <property type="match status" value="1"/>
</dbReference>
<reference evidence="5" key="1">
    <citation type="submission" date="2022-11" db="EMBL/GenBank/DDBJ databases">
        <title>Centuries of genome instability and evolution in soft-shell clam transmissible cancer (bioRxiv).</title>
        <authorList>
            <person name="Hart S.F.M."/>
            <person name="Yonemitsu M.A."/>
            <person name="Giersch R.M."/>
            <person name="Beal B.F."/>
            <person name="Arriagada G."/>
            <person name="Davis B.W."/>
            <person name="Ostrander E.A."/>
            <person name="Goff S.P."/>
            <person name="Metzger M.J."/>
        </authorList>
    </citation>
    <scope>NUCLEOTIDE SEQUENCE</scope>
    <source>
        <strain evidence="5">MELC-2E11</strain>
        <tissue evidence="5">Siphon/mantle</tissue>
    </source>
</reference>
<keyword evidence="2 4" id="KW-1133">Transmembrane helix</keyword>
<sequence length="361" mass="39048">MSSGLYLEALGPAMIDLRLIYATNYASVTRAVAGRGAGCFIGAAVGGVLIDRWPSLLELWCAVFTTVAGLGVSMVTYLPSIDHVWLLYLLLGAASSIVNIAGTKLALSMWKEKSSIILQLLHMGFGVGALLGPLMCTPFLAVMEQNGTQPVRVVTKSRVHVAFLLIGIITLLVAVPFYSFQFTNHNHSGEKTYVSFVRTISVDVFKLGKNEASYLNSVFWMSLTGGRFVGSFVSHFVSTRAMITVMVLLNAISSTLCNMYGLTDAQVLWVFTVLEGFLIAPMYPLGVAYSNSLINLSGFCLMLIALMGGLGDMMFLWSAGRVYDQQGAPAIFRMVNAAFALLAAVLLVFRIATRSCTTHTK</sequence>
<feature type="transmembrane region" description="Helical" evidence="4">
    <location>
        <begin position="296"/>
        <end position="318"/>
    </location>
</feature>
<feature type="transmembrane region" description="Helical" evidence="4">
    <location>
        <begin position="119"/>
        <end position="141"/>
    </location>
</feature>
<gene>
    <name evidence="5" type="ORF">MAR_017046</name>
</gene>
<feature type="transmembrane region" description="Helical" evidence="4">
    <location>
        <begin position="267"/>
        <end position="289"/>
    </location>
</feature>
<organism evidence="5 6">
    <name type="scientific">Mya arenaria</name>
    <name type="common">Soft-shell clam</name>
    <dbReference type="NCBI Taxonomy" id="6604"/>
    <lineage>
        <taxon>Eukaryota</taxon>
        <taxon>Metazoa</taxon>
        <taxon>Spiralia</taxon>
        <taxon>Lophotrochozoa</taxon>
        <taxon>Mollusca</taxon>
        <taxon>Bivalvia</taxon>
        <taxon>Autobranchia</taxon>
        <taxon>Heteroconchia</taxon>
        <taxon>Euheterodonta</taxon>
        <taxon>Imparidentia</taxon>
        <taxon>Neoheterodontei</taxon>
        <taxon>Myida</taxon>
        <taxon>Myoidea</taxon>
        <taxon>Myidae</taxon>
        <taxon>Mya</taxon>
    </lineage>
</organism>